<feature type="domain" description="Response regulatory" evidence="2">
    <location>
        <begin position="3"/>
        <end position="118"/>
    </location>
</feature>
<keyword evidence="1" id="KW-0597">Phosphoprotein</keyword>
<dbReference type="SMART" id="SM00448">
    <property type="entry name" value="REC"/>
    <property type="match status" value="1"/>
</dbReference>
<dbReference type="SUPFAM" id="SSF52172">
    <property type="entry name" value="CheY-like"/>
    <property type="match status" value="1"/>
</dbReference>
<evidence type="ECO:0000313" key="4">
    <source>
        <dbReference type="Proteomes" id="UP001601059"/>
    </source>
</evidence>
<evidence type="ECO:0000256" key="1">
    <source>
        <dbReference type="PROSITE-ProRule" id="PRU00169"/>
    </source>
</evidence>
<dbReference type="RefSeq" id="WP_389360924.1">
    <property type="nucleotide sequence ID" value="NZ_JBIACK010000004.1"/>
</dbReference>
<comment type="caution">
    <text evidence="3">The sequence shown here is derived from an EMBL/GenBank/DDBJ whole genome shotgun (WGS) entry which is preliminary data.</text>
</comment>
<organism evidence="3 4">
    <name type="scientific">Cytobacillus spartinae</name>
    <dbReference type="NCBI Taxonomy" id="3299023"/>
    <lineage>
        <taxon>Bacteria</taxon>
        <taxon>Bacillati</taxon>
        <taxon>Bacillota</taxon>
        <taxon>Bacilli</taxon>
        <taxon>Bacillales</taxon>
        <taxon>Bacillaceae</taxon>
        <taxon>Cytobacillus</taxon>
    </lineage>
</organism>
<name>A0ABW6KA86_9BACI</name>
<keyword evidence="4" id="KW-1185">Reference proteome</keyword>
<dbReference type="PANTHER" id="PTHR43228:SF1">
    <property type="entry name" value="TWO-COMPONENT RESPONSE REGULATOR ARR22"/>
    <property type="match status" value="1"/>
</dbReference>
<evidence type="ECO:0000259" key="2">
    <source>
        <dbReference type="PROSITE" id="PS50110"/>
    </source>
</evidence>
<evidence type="ECO:0000313" key="3">
    <source>
        <dbReference type="EMBL" id="MFE8701101.1"/>
    </source>
</evidence>
<sequence>MAKIVIVDDSRFLRTQLRHLLMKHGHDVVAAGEDGKQGVELYKRHRPDIHFTDITMPGMTGIQSLESILRLDPKAKVVMVSAMGERGMVKEALKIGAKDFIIKPFKDERILEAIDRLMI</sequence>
<dbReference type="Gene3D" id="3.40.50.2300">
    <property type="match status" value="1"/>
</dbReference>
<dbReference type="EMBL" id="JBIACK010000004">
    <property type="protein sequence ID" value="MFE8701101.1"/>
    <property type="molecule type" value="Genomic_DNA"/>
</dbReference>
<proteinExistence type="predicted"/>
<dbReference type="InterPro" id="IPR011006">
    <property type="entry name" value="CheY-like_superfamily"/>
</dbReference>
<accession>A0ABW6KA86</accession>
<dbReference type="InterPro" id="IPR052048">
    <property type="entry name" value="ST_Response_Regulator"/>
</dbReference>
<dbReference type="PROSITE" id="PS50110">
    <property type="entry name" value="RESPONSE_REGULATORY"/>
    <property type="match status" value="1"/>
</dbReference>
<protein>
    <submittedName>
        <fullName evidence="3">Response regulator</fullName>
    </submittedName>
</protein>
<reference evidence="3 4" key="1">
    <citation type="submission" date="2024-08" db="EMBL/GenBank/DDBJ databases">
        <title>Two novel Cytobacillus novel species.</title>
        <authorList>
            <person name="Liu G."/>
        </authorList>
    </citation>
    <scope>NUCLEOTIDE SEQUENCE [LARGE SCALE GENOMIC DNA]</scope>
    <source>
        <strain evidence="3 4">FJAT-54145</strain>
    </source>
</reference>
<dbReference type="Proteomes" id="UP001601059">
    <property type="component" value="Unassembled WGS sequence"/>
</dbReference>
<dbReference type="PANTHER" id="PTHR43228">
    <property type="entry name" value="TWO-COMPONENT RESPONSE REGULATOR"/>
    <property type="match status" value="1"/>
</dbReference>
<feature type="modified residue" description="4-aspartylphosphate" evidence="1">
    <location>
        <position position="53"/>
    </location>
</feature>
<gene>
    <name evidence="3" type="ORF">ACFYKX_10890</name>
</gene>
<dbReference type="Pfam" id="PF00072">
    <property type="entry name" value="Response_reg"/>
    <property type="match status" value="1"/>
</dbReference>
<dbReference type="InterPro" id="IPR001789">
    <property type="entry name" value="Sig_transdc_resp-reg_receiver"/>
</dbReference>